<sequence length="225" mass="25523">MQQTLFALMIGFLAGTTSLQAQTIKLTEDKLVPNQVSMSLTRIRDKEALRVVKDSTIEQVDEPTFVRLKGVNFTNGIIEVKVLSRLLRNATESARGFIGVAFRINETNSSYESIYIRPTNGRADDQIRRNHSIQYYSYPDYKFDRLRKEAPERYESYADMALNEWITLKIVISGQVAKLYLNNTQQPALIVTDLKHGPTQTGGVGLWVDVGTEGYFTDVKITHQP</sequence>
<proteinExistence type="predicted"/>
<evidence type="ECO:0000256" key="1">
    <source>
        <dbReference type="SAM" id="SignalP"/>
    </source>
</evidence>
<comment type="caution">
    <text evidence="2">The sequence shown here is derived from an EMBL/GenBank/DDBJ whole genome shotgun (WGS) entry which is preliminary data.</text>
</comment>
<evidence type="ECO:0008006" key="4">
    <source>
        <dbReference type="Google" id="ProtNLM"/>
    </source>
</evidence>
<dbReference type="Proteomes" id="UP000477386">
    <property type="component" value="Unassembled WGS sequence"/>
</dbReference>
<name>A0A6M0IQU1_9BACT</name>
<evidence type="ECO:0000313" key="3">
    <source>
        <dbReference type="Proteomes" id="UP000477386"/>
    </source>
</evidence>
<reference evidence="2 3" key="1">
    <citation type="submission" date="2020-02" db="EMBL/GenBank/DDBJ databases">
        <title>Draft genome sequence of two Spirosoma agri KCTC 52727 and Spirosoma terrae KCTC 52035.</title>
        <authorList>
            <person name="Rojas J."/>
            <person name="Ambika Manirajan B."/>
            <person name="Ratering S."/>
            <person name="Suarez C."/>
            <person name="Schnell S."/>
        </authorList>
    </citation>
    <scope>NUCLEOTIDE SEQUENCE [LARGE SCALE GENOMIC DNA]</scope>
    <source>
        <strain evidence="2 3">KCTC 52727</strain>
    </source>
</reference>
<dbReference type="Gene3D" id="2.60.120.560">
    <property type="entry name" value="Exo-inulinase, domain 1"/>
    <property type="match status" value="1"/>
</dbReference>
<dbReference type="RefSeq" id="WP_164043978.1">
    <property type="nucleotide sequence ID" value="NZ_JAAGNZ010000007.1"/>
</dbReference>
<dbReference type="EMBL" id="JAAGNZ010000007">
    <property type="protein sequence ID" value="NEU70666.1"/>
    <property type="molecule type" value="Genomic_DNA"/>
</dbReference>
<dbReference type="AlphaFoldDB" id="A0A6M0IQU1"/>
<keyword evidence="3" id="KW-1185">Reference proteome</keyword>
<gene>
    <name evidence="2" type="ORF">GK091_27620</name>
</gene>
<protein>
    <recommendedName>
        <fullName evidence="4">DUF1080 domain-containing protein</fullName>
    </recommendedName>
</protein>
<accession>A0A6M0IQU1</accession>
<organism evidence="2 3">
    <name type="scientific">Spirosoma agri</name>
    <dbReference type="NCBI Taxonomy" id="1987381"/>
    <lineage>
        <taxon>Bacteria</taxon>
        <taxon>Pseudomonadati</taxon>
        <taxon>Bacteroidota</taxon>
        <taxon>Cytophagia</taxon>
        <taxon>Cytophagales</taxon>
        <taxon>Cytophagaceae</taxon>
        <taxon>Spirosoma</taxon>
    </lineage>
</organism>
<feature type="chain" id="PRO_5027070430" description="DUF1080 domain-containing protein" evidence="1">
    <location>
        <begin position="22"/>
        <end position="225"/>
    </location>
</feature>
<keyword evidence="1" id="KW-0732">Signal</keyword>
<evidence type="ECO:0000313" key="2">
    <source>
        <dbReference type="EMBL" id="NEU70666.1"/>
    </source>
</evidence>
<feature type="signal peptide" evidence="1">
    <location>
        <begin position="1"/>
        <end position="21"/>
    </location>
</feature>